<dbReference type="AlphaFoldDB" id="A0A386WUY1"/>
<dbReference type="Proteomes" id="UP000267804">
    <property type="component" value="Chromosome"/>
</dbReference>
<protein>
    <submittedName>
        <fullName evidence="2">Uncharacterized protein</fullName>
    </submittedName>
</protein>
<dbReference type="KEGG" id="mtua:CSH63_32215"/>
<accession>A0A386WUY1</accession>
<dbReference type="EMBL" id="CP024087">
    <property type="protein sequence ID" value="AYF32021.1"/>
    <property type="molecule type" value="Genomic_DNA"/>
</dbReference>
<keyword evidence="1" id="KW-1133">Transmembrane helix</keyword>
<evidence type="ECO:0000313" key="2">
    <source>
        <dbReference type="EMBL" id="AYF32021.1"/>
    </source>
</evidence>
<feature type="transmembrane region" description="Helical" evidence="1">
    <location>
        <begin position="30"/>
        <end position="57"/>
    </location>
</feature>
<keyword evidence="1" id="KW-0812">Transmembrane</keyword>
<dbReference type="RefSeq" id="WP_162959321.1">
    <property type="nucleotide sequence ID" value="NZ_CP024087.1"/>
</dbReference>
<proteinExistence type="predicted"/>
<keyword evidence="1" id="KW-0472">Membrane</keyword>
<organism evidence="2 3">
    <name type="scientific">Micromonospora tulbaghiae</name>
    <dbReference type="NCBI Taxonomy" id="479978"/>
    <lineage>
        <taxon>Bacteria</taxon>
        <taxon>Bacillati</taxon>
        <taxon>Actinomycetota</taxon>
        <taxon>Actinomycetes</taxon>
        <taxon>Micromonosporales</taxon>
        <taxon>Micromonosporaceae</taxon>
        <taxon>Micromonospora</taxon>
    </lineage>
</organism>
<reference evidence="2 3" key="1">
    <citation type="submission" date="2017-10" db="EMBL/GenBank/DDBJ databases">
        <title>Integration of genomic and chemical information greatly accelerates assignment of the full stereostructure of myelolactone, a potent inhibitor of myeloma from a marine-derived Micromonospora.</title>
        <authorList>
            <person name="Kim M.C."/>
            <person name="Machado H."/>
            <person name="Jensen P.R."/>
            <person name="Fenical W."/>
        </authorList>
    </citation>
    <scope>NUCLEOTIDE SEQUENCE [LARGE SCALE GENOMIC DNA]</scope>
    <source>
        <strain evidence="2 3">CNY-010</strain>
    </source>
</reference>
<sequence length="147" mass="14185">MHRIGVPLAVSPYEPSGAQNAPGRTFPTGFAIVGFGFGLKVALGAGLRVGVVARFFVGNGFTAGVGAAVVAAGVVVGGSVAGVGLASAAGMLVAMGRAAGCGLPQAVRASRTVRAAVPARAFLPRFADAGPVACSGIIKGSPVKVVA</sequence>
<feature type="transmembrane region" description="Helical" evidence="1">
    <location>
        <begin position="63"/>
        <end position="88"/>
    </location>
</feature>
<gene>
    <name evidence="2" type="ORF">CSH63_32215</name>
</gene>
<evidence type="ECO:0000256" key="1">
    <source>
        <dbReference type="SAM" id="Phobius"/>
    </source>
</evidence>
<name>A0A386WUY1_9ACTN</name>
<evidence type="ECO:0000313" key="3">
    <source>
        <dbReference type="Proteomes" id="UP000267804"/>
    </source>
</evidence>